<dbReference type="Proteomes" id="UP000499080">
    <property type="component" value="Unassembled WGS sequence"/>
</dbReference>
<sequence>MKHLNRKEKRAWLTFKNGCMNFLGSKKVTIMSLMSRNFCQCARPCGATCRLKCFTFTHIWTFSLKIYEQTRMNTGKGSIKTLLSWRGDFQGSGMRACWQNNAGHWYKKLLLQGTRGKQAPDEGTIL</sequence>
<comment type="caution">
    <text evidence="1">The sequence shown here is derived from an EMBL/GenBank/DDBJ whole genome shotgun (WGS) entry which is preliminary data.</text>
</comment>
<name>A0A4Y2CLD8_ARAVE</name>
<proteinExistence type="predicted"/>
<evidence type="ECO:0000313" key="2">
    <source>
        <dbReference type="Proteomes" id="UP000499080"/>
    </source>
</evidence>
<reference evidence="1 2" key="1">
    <citation type="journal article" date="2019" name="Sci. Rep.">
        <title>Orb-weaving spider Araneus ventricosus genome elucidates the spidroin gene catalogue.</title>
        <authorList>
            <person name="Kono N."/>
            <person name="Nakamura H."/>
            <person name="Ohtoshi R."/>
            <person name="Moran D.A.P."/>
            <person name="Shinohara A."/>
            <person name="Yoshida Y."/>
            <person name="Fujiwara M."/>
            <person name="Mori M."/>
            <person name="Tomita M."/>
            <person name="Arakawa K."/>
        </authorList>
    </citation>
    <scope>NUCLEOTIDE SEQUENCE [LARGE SCALE GENOMIC DNA]</scope>
</reference>
<organism evidence="1 2">
    <name type="scientific">Araneus ventricosus</name>
    <name type="common">Orbweaver spider</name>
    <name type="synonym">Epeira ventricosa</name>
    <dbReference type="NCBI Taxonomy" id="182803"/>
    <lineage>
        <taxon>Eukaryota</taxon>
        <taxon>Metazoa</taxon>
        <taxon>Ecdysozoa</taxon>
        <taxon>Arthropoda</taxon>
        <taxon>Chelicerata</taxon>
        <taxon>Arachnida</taxon>
        <taxon>Araneae</taxon>
        <taxon>Araneomorphae</taxon>
        <taxon>Entelegynae</taxon>
        <taxon>Araneoidea</taxon>
        <taxon>Araneidae</taxon>
        <taxon>Araneus</taxon>
    </lineage>
</organism>
<evidence type="ECO:0000313" key="1">
    <source>
        <dbReference type="EMBL" id="GBM04557.1"/>
    </source>
</evidence>
<dbReference type="EMBL" id="BGPR01000204">
    <property type="protein sequence ID" value="GBM04557.1"/>
    <property type="molecule type" value="Genomic_DNA"/>
</dbReference>
<protein>
    <submittedName>
        <fullName evidence="1">Uncharacterized protein</fullName>
    </submittedName>
</protein>
<gene>
    <name evidence="1" type="ORF">AVEN_93959_1</name>
</gene>
<dbReference type="AlphaFoldDB" id="A0A4Y2CLD8"/>
<keyword evidence="2" id="KW-1185">Reference proteome</keyword>
<accession>A0A4Y2CLD8</accession>